<gene>
    <name evidence="1" type="ORF">LWF01_06755</name>
</gene>
<sequence>MLILLPPSEGKTPVASGRPVTLESLTFPSLATDRAELMKRLAEVSAADDALEILGVGSSLLDDVRRNTGLESEPAATAARIYTGVLFNALGAASLSARGRKRARESVLVFSGLWGAVGLRDRIPAYRLSMAAALPGTGKLASWWKPRLTPLLDQASDGQLVVDCRSSTYSAAWKPPTDRTVAVRVFREAAGSRSVISHMAKETRGELTRHLLERDGRPPRTPAQLLAAANEKWTAELVPVRGGTPCQLDIVLK</sequence>
<dbReference type="RefSeq" id="WP_349640273.1">
    <property type="nucleotide sequence ID" value="NZ_CP090958.1"/>
</dbReference>
<dbReference type="EMBL" id="CP090958">
    <property type="protein sequence ID" value="WGW13450.1"/>
    <property type="molecule type" value="Genomic_DNA"/>
</dbReference>
<dbReference type="PANTHER" id="PTHR30283">
    <property type="entry name" value="PEROXIDE STRESS RESPONSE PROTEIN YAAA"/>
    <property type="match status" value="1"/>
</dbReference>
<proteinExistence type="predicted"/>
<dbReference type="PANTHER" id="PTHR30283:SF4">
    <property type="entry name" value="PEROXIDE STRESS RESISTANCE PROTEIN YAAA"/>
    <property type="match status" value="1"/>
</dbReference>
<organism evidence="1 2">
    <name type="scientific">Saxibacter everestensis</name>
    <dbReference type="NCBI Taxonomy" id="2909229"/>
    <lineage>
        <taxon>Bacteria</taxon>
        <taxon>Bacillati</taxon>
        <taxon>Actinomycetota</taxon>
        <taxon>Actinomycetes</taxon>
        <taxon>Micrococcales</taxon>
        <taxon>Brevibacteriaceae</taxon>
        <taxon>Saxibacter</taxon>
    </lineage>
</organism>
<name>A0ABY8QYK3_9MICO</name>
<dbReference type="InterPro" id="IPR005583">
    <property type="entry name" value="YaaA"/>
</dbReference>
<reference evidence="1 2" key="1">
    <citation type="submission" date="2023-05" db="EMBL/GenBank/DDBJ databases">
        <title>Lithophilousrod everest ZFBP1038 complete genpme.</title>
        <authorList>
            <person name="Tian M."/>
        </authorList>
    </citation>
    <scope>NUCLEOTIDE SEQUENCE [LARGE SCALE GENOMIC DNA]</scope>
    <source>
        <strain evidence="1 2">ZFBP1038</strain>
    </source>
</reference>
<keyword evidence="2" id="KW-1185">Reference proteome</keyword>
<accession>A0ABY8QYK3</accession>
<evidence type="ECO:0000313" key="2">
    <source>
        <dbReference type="Proteomes" id="UP001209083"/>
    </source>
</evidence>
<protein>
    <submittedName>
        <fullName evidence="1">Peroxide stress protein YaaA</fullName>
    </submittedName>
</protein>
<evidence type="ECO:0000313" key="1">
    <source>
        <dbReference type="EMBL" id="WGW13450.1"/>
    </source>
</evidence>
<dbReference type="Proteomes" id="UP001209083">
    <property type="component" value="Chromosome"/>
</dbReference>
<dbReference type="Pfam" id="PF03883">
    <property type="entry name" value="H2O2_YaaD"/>
    <property type="match status" value="1"/>
</dbReference>